<organism evidence="3 4">
    <name type="scientific">Dongia rigui</name>
    <dbReference type="NCBI Taxonomy" id="940149"/>
    <lineage>
        <taxon>Bacteria</taxon>
        <taxon>Pseudomonadati</taxon>
        <taxon>Pseudomonadota</taxon>
        <taxon>Alphaproteobacteria</taxon>
        <taxon>Rhodospirillales</taxon>
        <taxon>Dongiaceae</taxon>
        <taxon>Dongia</taxon>
    </lineage>
</organism>
<evidence type="ECO:0000313" key="4">
    <source>
        <dbReference type="Proteomes" id="UP001271769"/>
    </source>
</evidence>
<dbReference type="NCBIfam" id="TIGR01976">
    <property type="entry name" value="am_tr_V_VC1184"/>
    <property type="match status" value="1"/>
</dbReference>
<gene>
    <name evidence="3" type="ORF">SMD31_12240</name>
</gene>
<dbReference type="InterPro" id="IPR000192">
    <property type="entry name" value="Aminotrans_V_dom"/>
</dbReference>
<comment type="caution">
    <text evidence="3">The sequence shown here is derived from an EMBL/GenBank/DDBJ whole genome shotgun (WGS) entry which is preliminary data.</text>
</comment>
<feature type="domain" description="Aminotransferase class V" evidence="2">
    <location>
        <begin position="25"/>
        <end position="412"/>
    </location>
</feature>
<keyword evidence="1" id="KW-0663">Pyridoxal phosphate</keyword>
<dbReference type="EMBL" id="JAXCLX010000002">
    <property type="protein sequence ID" value="MDY0872703.1"/>
    <property type="molecule type" value="Genomic_DNA"/>
</dbReference>
<evidence type="ECO:0000256" key="1">
    <source>
        <dbReference type="ARBA" id="ARBA00022898"/>
    </source>
</evidence>
<dbReference type="SUPFAM" id="SSF53383">
    <property type="entry name" value="PLP-dependent transferases"/>
    <property type="match status" value="1"/>
</dbReference>
<dbReference type="InterPro" id="IPR015421">
    <property type="entry name" value="PyrdxlP-dep_Trfase_major"/>
</dbReference>
<sequence>MTYDVAAIRAQFPGLKRVQNGEPAVFFDNPAGTQMAKQSIDRMVWAMTEVNANLGGQFETSILAGKLVDDAHEAAKDFVNAASVEEIVFGQNMTTLTFMMSRVLGREFKAGDEIVVSRMDHDGNVTPWLIMAEERGLTVKWLDFSPETFEFDLAQLGKIVTEKTRLVAVGYASNVTGTINNVKAIAAAAKAASNGKALVYVDAVQFAPHGVMDVQDIGCDFLVCSAYKFYGPHYGLLWGKQHLLEKLSAYKVRAATNELPSKFVTGTTNREELAGIMGAVEYYAWLGQNYGGASDPKLTRRQRIVAGTEAMLRHDHGLAERLINGLEQVKNVRIMGITDRKSFARRVPTVSFAMEGTDPTEVAKFMADQGIYVWDGHNYGVEPVTRLGLIDKGGVVRVGPTHYNTPAEIDRFLKSLDVYLQRR</sequence>
<dbReference type="PANTHER" id="PTHR43586:SF21">
    <property type="entry name" value="PYRIDOXAL PHOSPHATE (PLP)-DEPENDENT ASPARTATE AMINOTRANSFERASE SUPERFAMILY"/>
    <property type="match status" value="1"/>
</dbReference>
<evidence type="ECO:0000313" key="3">
    <source>
        <dbReference type="EMBL" id="MDY0872703.1"/>
    </source>
</evidence>
<name>A0ABU5E1B4_9PROT</name>
<dbReference type="Proteomes" id="UP001271769">
    <property type="component" value="Unassembled WGS sequence"/>
</dbReference>
<dbReference type="RefSeq" id="WP_320501177.1">
    <property type="nucleotide sequence ID" value="NZ_JAXCLX010000002.1"/>
</dbReference>
<keyword evidence="4" id="KW-1185">Reference proteome</keyword>
<dbReference type="InterPro" id="IPR015422">
    <property type="entry name" value="PyrdxlP-dep_Trfase_small"/>
</dbReference>
<reference evidence="3 4" key="1">
    <citation type="journal article" date="2013" name="Antonie Van Leeuwenhoek">
        <title>Dongia rigui sp. nov., isolated from freshwater of a large wetland in Korea.</title>
        <authorList>
            <person name="Baik K.S."/>
            <person name="Hwang Y.M."/>
            <person name="Choi J.S."/>
            <person name="Kwon J."/>
            <person name="Seong C.N."/>
        </authorList>
    </citation>
    <scope>NUCLEOTIDE SEQUENCE [LARGE SCALE GENOMIC DNA]</scope>
    <source>
        <strain evidence="3 4">04SU4-P</strain>
    </source>
</reference>
<protein>
    <submittedName>
        <fullName evidence="3">Cysteine desulfurase-like protein</fullName>
    </submittedName>
</protein>
<dbReference type="InterPro" id="IPR011340">
    <property type="entry name" value="Cys_dSase-rel"/>
</dbReference>
<dbReference type="Gene3D" id="3.90.1150.10">
    <property type="entry name" value="Aspartate Aminotransferase, domain 1"/>
    <property type="match status" value="1"/>
</dbReference>
<evidence type="ECO:0000259" key="2">
    <source>
        <dbReference type="Pfam" id="PF00266"/>
    </source>
</evidence>
<dbReference type="Gene3D" id="3.40.640.10">
    <property type="entry name" value="Type I PLP-dependent aspartate aminotransferase-like (Major domain)"/>
    <property type="match status" value="1"/>
</dbReference>
<dbReference type="InterPro" id="IPR015424">
    <property type="entry name" value="PyrdxlP-dep_Trfase"/>
</dbReference>
<dbReference type="Pfam" id="PF00266">
    <property type="entry name" value="Aminotran_5"/>
    <property type="match status" value="1"/>
</dbReference>
<accession>A0ABU5E1B4</accession>
<dbReference type="PANTHER" id="PTHR43586">
    <property type="entry name" value="CYSTEINE DESULFURASE"/>
    <property type="match status" value="1"/>
</dbReference>
<proteinExistence type="predicted"/>